<feature type="compositionally biased region" description="Basic and acidic residues" evidence="5">
    <location>
        <begin position="306"/>
        <end position="318"/>
    </location>
</feature>
<gene>
    <name evidence="8" type="ORF">GGQ67_002596</name>
</gene>
<dbReference type="NCBIfam" id="TIGR01352">
    <property type="entry name" value="tonB_Cterm"/>
    <property type="match status" value="1"/>
</dbReference>
<keyword evidence="3 6" id="KW-1133">Transmembrane helix</keyword>
<feature type="domain" description="TonB C-terminal" evidence="7">
    <location>
        <begin position="346"/>
        <end position="438"/>
    </location>
</feature>
<dbReference type="EMBL" id="JACIDW010000007">
    <property type="protein sequence ID" value="MBB3964929.1"/>
    <property type="molecule type" value="Genomic_DNA"/>
</dbReference>
<feature type="compositionally biased region" description="Polar residues" evidence="5">
    <location>
        <begin position="217"/>
        <end position="228"/>
    </location>
</feature>
<proteinExistence type="predicted"/>
<feature type="compositionally biased region" description="Low complexity" evidence="5">
    <location>
        <begin position="240"/>
        <end position="265"/>
    </location>
</feature>
<organism evidence="8 9">
    <name type="scientific">Rhizobium metallidurans</name>
    <dbReference type="NCBI Taxonomy" id="1265931"/>
    <lineage>
        <taxon>Bacteria</taxon>
        <taxon>Pseudomonadati</taxon>
        <taxon>Pseudomonadota</taxon>
        <taxon>Alphaproteobacteria</taxon>
        <taxon>Hyphomicrobiales</taxon>
        <taxon>Rhizobiaceae</taxon>
        <taxon>Rhizobium/Agrobacterium group</taxon>
        <taxon>Rhizobium</taxon>
    </lineage>
</organism>
<keyword evidence="9" id="KW-1185">Reference proteome</keyword>
<name>A0A7W6GBL3_9HYPH</name>
<accession>A0A7W6GBL3</accession>
<evidence type="ECO:0000259" key="7">
    <source>
        <dbReference type="PROSITE" id="PS52015"/>
    </source>
</evidence>
<evidence type="ECO:0000256" key="6">
    <source>
        <dbReference type="SAM" id="Phobius"/>
    </source>
</evidence>
<evidence type="ECO:0000256" key="4">
    <source>
        <dbReference type="ARBA" id="ARBA00023136"/>
    </source>
</evidence>
<evidence type="ECO:0000256" key="1">
    <source>
        <dbReference type="ARBA" id="ARBA00004167"/>
    </source>
</evidence>
<dbReference type="InterPro" id="IPR037682">
    <property type="entry name" value="TonB_C"/>
</dbReference>
<feature type="compositionally biased region" description="Polar residues" evidence="5">
    <location>
        <begin position="62"/>
        <end position="72"/>
    </location>
</feature>
<dbReference type="RefSeq" id="WP_183900537.1">
    <property type="nucleotide sequence ID" value="NZ_JACIDW010000007.1"/>
</dbReference>
<dbReference type="Proteomes" id="UP000582090">
    <property type="component" value="Unassembled WGS sequence"/>
</dbReference>
<comment type="caution">
    <text evidence="8">The sequence shown here is derived from an EMBL/GenBank/DDBJ whole genome shotgun (WGS) entry which is preliminary data.</text>
</comment>
<evidence type="ECO:0000256" key="2">
    <source>
        <dbReference type="ARBA" id="ARBA00022692"/>
    </source>
</evidence>
<dbReference type="GO" id="GO:0016020">
    <property type="term" value="C:membrane"/>
    <property type="evidence" value="ECO:0007669"/>
    <property type="project" value="UniProtKB-SubCell"/>
</dbReference>
<evidence type="ECO:0000256" key="5">
    <source>
        <dbReference type="SAM" id="MobiDB-lite"/>
    </source>
</evidence>
<feature type="compositionally biased region" description="Acidic residues" evidence="5">
    <location>
        <begin position="158"/>
        <end position="168"/>
    </location>
</feature>
<dbReference type="PROSITE" id="PS52015">
    <property type="entry name" value="TONB_CTD"/>
    <property type="match status" value="1"/>
</dbReference>
<keyword evidence="2 6" id="KW-0812">Transmembrane</keyword>
<keyword evidence="4 6" id="KW-0472">Membrane</keyword>
<feature type="region of interest" description="Disordered" evidence="5">
    <location>
        <begin position="144"/>
        <end position="358"/>
    </location>
</feature>
<dbReference type="AlphaFoldDB" id="A0A7W6GBL3"/>
<feature type="compositionally biased region" description="Low complexity" evidence="5">
    <location>
        <begin position="169"/>
        <end position="180"/>
    </location>
</feature>
<protein>
    <submittedName>
        <fullName evidence="8">Protein TonB</fullName>
    </submittedName>
</protein>
<evidence type="ECO:0000313" key="8">
    <source>
        <dbReference type="EMBL" id="MBB3964929.1"/>
    </source>
</evidence>
<feature type="compositionally biased region" description="Pro residues" evidence="5">
    <location>
        <begin position="181"/>
        <end position="195"/>
    </location>
</feature>
<dbReference type="SUPFAM" id="SSF74653">
    <property type="entry name" value="TolA/TonB C-terminal domain"/>
    <property type="match status" value="1"/>
</dbReference>
<dbReference type="Pfam" id="PF13103">
    <property type="entry name" value="TonB_2"/>
    <property type="match status" value="1"/>
</dbReference>
<reference evidence="8 9" key="1">
    <citation type="submission" date="2020-08" db="EMBL/GenBank/DDBJ databases">
        <title>Genomic Encyclopedia of Type Strains, Phase IV (KMG-IV): sequencing the most valuable type-strain genomes for metagenomic binning, comparative biology and taxonomic classification.</title>
        <authorList>
            <person name="Goeker M."/>
        </authorList>
    </citation>
    <scope>NUCLEOTIDE SEQUENCE [LARGE SCALE GENOMIC DNA]</scope>
    <source>
        <strain evidence="8 9">DSM 26575</strain>
    </source>
</reference>
<dbReference type="GO" id="GO:0055085">
    <property type="term" value="P:transmembrane transport"/>
    <property type="evidence" value="ECO:0007669"/>
    <property type="project" value="InterPro"/>
</dbReference>
<dbReference type="InterPro" id="IPR006260">
    <property type="entry name" value="TonB/TolA_C"/>
</dbReference>
<feature type="region of interest" description="Disordered" evidence="5">
    <location>
        <begin position="62"/>
        <end position="92"/>
    </location>
</feature>
<evidence type="ECO:0000313" key="9">
    <source>
        <dbReference type="Proteomes" id="UP000582090"/>
    </source>
</evidence>
<sequence length="438" mass="46273">MVVSARSKARHVLFDEAVADGGVNDNNPGMHPGHELSDLRNVARQPATEAVLHYTRQAQITSFPQDPRSASNGHAAAPPMDASVEQPASRPHRGKLGVTVACIGSFIFHGALAIALIVGVVVAPQQPEEEAGETVSVIMLGDSDLDQASSGDEKSEPQPEEVVAEEVQPEVAQQPTEVQPETPPVDPQPVDPQPVAPTQEVTRVSPENMTAVEPEVLTSQTPAETSVVQPMATEVPTQVQPEMTETPPATPEAVAPVQPTETAEIPPVPETVPTPDSKPLAQKPVEKPKPVEKKQPPKKVVTRAGSEGENKQDSRRGASDGVEQASDQDSRSAGNRGGSGSAAVANYPGKVQSKIRRSVRVPSEYRRMSAALSVRIRLSINGSGGLSSLSVARSSGIPELDAAVVDGVRRAAPFPPLPSEWGKPVWTFTQEVQVTTGR</sequence>
<feature type="transmembrane region" description="Helical" evidence="6">
    <location>
        <begin position="96"/>
        <end position="122"/>
    </location>
</feature>
<evidence type="ECO:0000256" key="3">
    <source>
        <dbReference type="ARBA" id="ARBA00022989"/>
    </source>
</evidence>
<comment type="subcellular location">
    <subcellularLocation>
        <location evidence="1">Membrane</location>
        <topology evidence="1">Single-pass membrane protein</topology>
    </subcellularLocation>
</comment>
<feature type="compositionally biased region" description="Basic and acidic residues" evidence="5">
    <location>
        <begin position="284"/>
        <end position="295"/>
    </location>
</feature>
<dbReference type="Gene3D" id="3.30.1150.10">
    <property type="match status" value="1"/>
</dbReference>